<keyword evidence="2" id="KW-1185">Reference proteome</keyword>
<comment type="caution">
    <text evidence="1">The sequence shown here is derived from an EMBL/GenBank/DDBJ whole genome shotgun (WGS) entry which is preliminary data.</text>
</comment>
<reference evidence="1 2" key="1">
    <citation type="journal article" date="2025" name="Anaerobe">
        <title>Description of Anaerococcus kampingiae sp. nov., Anaerococcus groningensis sp. nov., Anaerococcus martiniensis sp. nov., and Anaerococcus cruorum sp. nov., isolated from human clinical specimens.</title>
        <authorList>
            <person name="Boiten K.E."/>
            <person name="Meijer J."/>
            <person name="van Wezel E.M."/>
            <person name="Veloo A.C.M."/>
        </authorList>
    </citation>
    <scope>NUCLEOTIDE SEQUENCE [LARGE SCALE GENOMIC DNA]</scope>
    <source>
        <strain evidence="1 2">ENR1011</strain>
    </source>
</reference>
<dbReference type="Proteomes" id="UP001637993">
    <property type="component" value="Unassembled WGS sequence"/>
</dbReference>
<dbReference type="RefSeq" id="WP_410023557.1">
    <property type="nucleotide sequence ID" value="NZ_JBGMEG010000001.1"/>
</dbReference>
<gene>
    <name evidence="1" type="ORF">AB9Q04_01160</name>
</gene>
<evidence type="ECO:0000313" key="2">
    <source>
        <dbReference type="Proteomes" id="UP001637993"/>
    </source>
</evidence>
<accession>A0ABW9MYS8</accession>
<dbReference type="EMBL" id="JBGMEG010000001">
    <property type="protein sequence ID" value="MFO3716956.1"/>
    <property type="molecule type" value="Genomic_DNA"/>
</dbReference>
<protein>
    <submittedName>
        <fullName evidence="1">Uncharacterized protein</fullName>
    </submittedName>
</protein>
<proteinExistence type="predicted"/>
<organism evidence="1 2">
    <name type="scientific">Anaerococcus groningensis</name>
    <dbReference type="NCBI Taxonomy" id="3115616"/>
    <lineage>
        <taxon>Bacteria</taxon>
        <taxon>Bacillati</taxon>
        <taxon>Bacillota</taxon>
        <taxon>Tissierellia</taxon>
        <taxon>Tissierellales</taxon>
        <taxon>Peptoniphilaceae</taxon>
        <taxon>Anaerococcus</taxon>
    </lineage>
</organism>
<name>A0ABW9MYS8_9FIRM</name>
<evidence type="ECO:0000313" key="1">
    <source>
        <dbReference type="EMBL" id="MFO3716956.1"/>
    </source>
</evidence>
<sequence length="141" mass="16291">MGPIYVANNSFKKIESDYKFMRIDKKDFYKFKSISNMCFAFDDGYYKDMDALAYYDKDKLVGLTGVNVNSKYLWEFGVEKFSYDSKYKNIMPILVNNLAYIVIKENIGVTPIYSTQFSHIKSINLANKSGFDMAMAFISAD</sequence>